<keyword evidence="8" id="KW-0560">Oxidoreductase</keyword>
<evidence type="ECO:0000256" key="2">
    <source>
        <dbReference type="ARBA" id="ARBA00023125"/>
    </source>
</evidence>
<dbReference type="SMART" id="SM00389">
    <property type="entry name" value="HOX"/>
    <property type="match status" value="1"/>
</dbReference>
<dbReference type="CDD" id="cd00086">
    <property type="entry name" value="homeodomain"/>
    <property type="match status" value="1"/>
</dbReference>
<dbReference type="SUPFAM" id="SSF46689">
    <property type="entry name" value="Homeodomain-like"/>
    <property type="match status" value="1"/>
</dbReference>
<feature type="compositionally biased region" description="Basic and acidic residues" evidence="6">
    <location>
        <begin position="259"/>
        <end position="272"/>
    </location>
</feature>
<evidence type="ECO:0000256" key="3">
    <source>
        <dbReference type="ARBA" id="ARBA00023155"/>
    </source>
</evidence>
<accession>A0A833VMX8</accession>
<dbReference type="Proteomes" id="UP000623129">
    <property type="component" value="Unassembled WGS sequence"/>
</dbReference>
<name>A0A833VMX8_9POAL</name>
<dbReference type="InterPro" id="IPR001356">
    <property type="entry name" value="HD"/>
</dbReference>
<proteinExistence type="predicted"/>
<dbReference type="EMBL" id="SWLB01000010">
    <property type="protein sequence ID" value="KAF3333540.1"/>
    <property type="molecule type" value="Genomic_DNA"/>
</dbReference>
<dbReference type="GO" id="GO:0003677">
    <property type="term" value="F:DNA binding"/>
    <property type="evidence" value="ECO:0007669"/>
    <property type="project" value="UniProtKB-KW"/>
</dbReference>
<dbReference type="InterPro" id="IPR009057">
    <property type="entry name" value="Homeodomain-like_sf"/>
</dbReference>
<evidence type="ECO:0000256" key="1">
    <source>
        <dbReference type="ARBA" id="ARBA00004123"/>
    </source>
</evidence>
<keyword evidence="9" id="KW-1185">Reference proteome</keyword>
<comment type="subcellular location">
    <subcellularLocation>
        <location evidence="1 5">Nucleus</location>
    </subcellularLocation>
</comment>
<dbReference type="GO" id="GO:0004601">
    <property type="term" value="F:peroxidase activity"/>
    <property type="evidence" value="ECO:0007669"/>
    <property type="project" value="UniProtKB-KW"/>
</dbReference>
<feature type="region of interest" description="Disordered" evidence="6">
    <location>
        <begin position="62"/>
        <end position="108"/>
    </location>
</feature>
<feature type="domain" description="Homeobox" evidence="7">
    <location>
        <begin position="286"/>
        <end position="344"/>
    </location>
</feature>
<feature type="region of interest" description="Disordered" evidence="6">
    <location>
        <begin position="226"/>
        <end position="288"/>
    </location>
</feature>
<dbReference type="GO" id="GO:0005634">
    <property type="term" value="C:nucleus"/>
    <property type="evidence" value="ECO:0007669"/>
    <property type="project" value="UniProtKB-SubCell"/>
</dbReference>
<evidence type="ECO:0000256" key="6">
    <source>
        <dbReference type="SAM" id="MobiDB-lite"/>
    </source>
</evidence>
<keyword evidence="3 5" id="KW-0371">Homeobox</keyword>
<dbReference type="AlphaFoldDB" id="A0A833VMX8"/>
<keyword evidence="4 5" id="KW-0539">Nucleus</keyword>
<dbReference type="GO" id="GO:0000981">
    <property type="term" value="F:DNA-binding transcription factor activity, RNA polymerase II-specific"/>
    <property type="evidence" value="ECO:0007669"/>
    <property type="project" value="TreeGrafter"/>
</dbReference>
<gene>
    <name evidence="8" type="ORF">FCM35_KLT01231</name>
</gene>
<evidence type="ECO:0000256" key="5">
    <source>
        <dbReference type="RuleBase" id="RU000682"/>
    </source>
</evidence>
<reference evidence="8" key="1">
    <citation type="submission" date="2020-01" db="EMBL/GenBank/DDBJ databases">
        <title>Genome sequence of Kobresia littledalei, the first chromosome-level genome in the family Cyperaceae.</title>
        <authorList>
            <person name="Qu G."/>
        </authorList>
    </citation>
    <scope>NUCLEOTIDE SEQUENCE</scope>
    <source>
        <strain evidence="8">C.B.Clarke</strain>
        <tissue evidence="8">Leaf</tissue>
    </source>
</reference>
<keyword evidence="2 5" id="KW-0238">DNA-binding</keyword>
<dbReference type="OrthoDB" id="514822at2759"/>
<dbReference type="PANTHER" id="PTHR15467:SF9">
    <property type="entry name" value="HOMEOBOX DOMAIN-CONTAINING PROTEIN"/>
    <property type="match status" value="1"/>
</dbReference>
<evidence type="ECO:0000256" key="4">
    <source>
        <dbReference type="ARBA" id="ARBA00023242"/>
    </source>
</evidence>
<organism evidence="8 9">
    <name type="scientific">Carex littledalei</name>
    <dbReference type="NCBI Taxonomy" id="544730"/>
    <lineage>
        <taxon>Eukaryota</taxon>
        <taxon>Viridiplantae</taxon>
        <taxon>Streptophyta</taxon>
        <taxon>Embryophyta</taxon>
        <taxon>Tracheophyta</taxon>
        <taxon>Spermatophyta</taxon>
        <taxon>Magnoliopsida</taxon>
        <taxon>Liliopsida</taxon>
        <taxon>Poales</taxon>
        <taxon>Cyperaceae</taxon>
        <taxon>Cyperoideae</taxon>
        <taxon>Cariceae</taxon>
        <taxon>Carex</taxon>
        <taxon>Carex subgen. Euthyceras</taxon>
    </lineage>
</organism>
<comment type="caution">
    <text evidence="8">The sequence shown here is derived from an EMBL/GenBank/DDBJ whole genome shotgun (WGS) entry which is preliminary data.</text>
</comment>
<keyword evidence="8" id="KW-0575">Peroxidase</keyword>
<evidence type="ECO:0000313" key="9">
    <source>
        <dbReference type="Proteomes" id="UP000623129"/>
    </source>
</evidence>
<protein>
    <submittedName>
        <fullName evidence="8">Protein OVEREXPRESSOR OF CATIONIC PEROXIDASE 3</fullName>
    </submittedName>
</protein>
<dbReference type="Gene3D" id="1.10.10.60">
    <property type="entry name" value="Homeodomain-like"/>
    <property type="match status" value="1"/>
</dbReference>
<evidence type="ECO:0000259" key="7">
    <source>
        <dbReference type="SMART" id="SM00389"/>
    </source>
</evidence>
<evidence type="ECO:0000313" key="8">
    <source>
        <dbReference type="EMBL" id="KAF3333540.1"/>
    </source>
</evidence>
<feature type="compositionally biased region" description="Acidic residues" evidence="6">
    <location>
        <begin position="83"/>
        <end position="108"/>
    </location>
</feature>
<dbReference type="Pfam" id="PF00046">
    <property type="entry name" value="Homeodomain"/>
    <property type="match status" value="1"/>
</dbReference>
<sequence length="360" mass="40831">MAACTCSPSTLLGRVYPIQLDSHGGNTSYSPLRLGPAIPSFVPLSSSPPRSSVIAFWRRRKKRESHLATESPTPKKKTALDDFMGEEEEEEEEEFNEEGEEEDEEEAVEDALEAFFSQLEKDFNNHNPSEDDVEIKDEDVVRFQKEISQALGESGVELDEDGLNILGLGEEEDVIQLPQLRTWQMRKLAHVLKIGKRKASIKKLSEDVGLDRATVLEYLRNPPPSLLLMSDSLPDEPSPQAPTELESSEMGSSISTDAAEVKSKETEPEVKQQPRQKRHPVQQPYQKRLKRVQVETLQRVYSRTKRPTDEVISSIVHVTNLPRKVVVNWFEEKRNGDGIPHKPIIPARYQRQSVTRTVSR</sequence>
<dbReference type="PANTHER" id="PTHR15467">
    <property type="entry name" value="ZINC-FINGERS AND HOMEOBOXES RELATED"/>
    <property type="match status" value="1"/>
</dbReference>